<dbReference type="EMBL" id="KV454409">
    <property type="protein sequence ID" value="ODQ65837.1"/>
    <property type="molecule type" value="Genomic_DNA"/>
</dbReference>
<dbReference type="GO" id="GO:0001080">
    <property type="term" value="P:nitrogen catabolite activation of transcription from RNA polymerase II promoter"/>
    <property type="evidence" value="ECO:0007669"/>
    <property type="project" value="TreeGrafter"/>
</dbReference>
<dbReference type="Proteomes" id="UP000095009">
    <property type="component" value="Unassembled WGS sequence"/>
</dbReference>
<dbReference type="GO" id="GO:0000981">
    <property type="term" value="F:DNA-binding transcription factor activity, RNA polymerase II-specific"/>
    <property type="evidence" value="ECO:0007669"/>
    <property type="project" value="TreeGrafter"/>
</dbReference>
<dbReference type="GO" id="GO:0005634">
    <property type="term" value="C:nucleus"/>
    <property type="evidence" value="ECO:0007669"/>
    <property type="project" value="UniProtKB-SubCell"/>
</dbReference>
<proteinExistence type="inferred from homology"/>
<evidence type="ECO:0000256" key="3">
    <source>
        <dbReference type="ARBA" id="ARBA00023015"/>
    </source>
</evidence>
<accession>A0A1E3PLY2</accession>
<keyword evidence="2" id="KW-0028">Amino-acid biosynthesis</keyword>
<evidence type="ECO:0000256" key="8">
    <source>
        <dbReference type="ARBA" id="ARBA00061302"/>
    </source>
</evidence>
<feature type="domain" description="BZIP" evidence="11">
    <location>
        <begin position="255"/>
        <end position="305"/>
    </location>
</feature>
<evidence type="ECO:0000256" key="4">
    <source>
        <dbReference type="ARBA" id="ARBA00023125"/>
    </source>
</evidence>
<dbReference type="FunFam" id="3.30.160.60:FF:001491">
    <property type="entry name" value="Cross-pathway control protein A"/>
    <property type="match status" value="1"/>
</dbReference>
<dbReference type="STRING" id="857566.A0A1E3PLY2"/>
<dbReference type="InterPro" id="IPR046347">
    <property type="entry name" value="bZIP_sf"/>
</dbReference>
<evidence type="ECO:0000313" key="12">
    <source>
        <dbReference type="EMBL" id="ODQ65837.1"/>
    </source>
</evidence>
<organism evidence="12 13">
    <name type="scientific">Nadsonia fulvescens var. elongata DSM 6958</name>
    <dbReference type="NCBI Taxonomy" id="857566"/>
    <lineage>
        <taxon>Eukaryota</taxon>
        <taxon>Fungi</taxon>
        <taxon>Dikarya</taxon>
        <taxon>Ascomycota</taxon>
        <taxon>Saccharomycotina</taxon>
        <taxon>Dipodascomycetes</taxon>
        <taxon>Dipodascales</taxon>
        <taxon>Dipodascales incertae sedis</taxon>
        <taxon>Nadsonia</taxon>
    </lineage>
</organism>
<evidence type="ECO:0000256" key="7">
    <source>
        <dbReference type="ARBA" id="ARBA00023242"/>
    </source>
</evidence>
<dbReference type="GO" id="GO:0008652">
    <property type="term" value="P:amino acid biosynthetic process"/>
    <property type="evidence" value="ECO:0007669"/>
    <property type="project" value="UniProtKB-KW"/>
</dbReference>
<name>A0A1E3PLY2_9ASCO</name>
<reference evidence="12 13" key="1">
    <citation type="journal article" date="2016" name="Proc. Natl. Acad. Sci. U.S.A.">
        <title>Comparative genomics of biotechnologically important yeasts.</title>
        <authorList>
            <person name="Riley R."/>
            <person name="Haridas S."/>
            <person name="Wolfe K.H."/>
            <person name="Lopes M.R."/>
            <person name="Hittinger C.T."/>
            <person name="Goeker M."/>
            <person name="Salamov A.A."/>
            <person name="Wisecaver J.H."/>
            <person name="Long T.M."/>
            <person name="Calvey C.H."/>
            <person name="Aerts A.L."/>
            <person name="Barry K.W."/>
            <person name="Choi C."/>
            <person name="Clum A."/>
            <person name="Coughlan A.Y."/>
            <person name="Deshpande S."/>
            <person name="Douglass A.P."/>
            <person name="Hanson S.J."/>
            <person name="Klenk H.-P."/>
            <person name="LaButti K.M."/>
            <person name="Lapidus A."/>
            <person name="Lindquist E.A."/>
            <person name="Lipzen A.M."/>
            <person name="Meier-Kolthoff J.P."/>
            <person name="Ohm R.A."/>
            <person name="Otillar R.P."/>
            <person name="Pangilinan J.L."/>
            <person name="Peng Y."/>
            <person name="Rokas A."/>
            <person name="Rosa C.A."/>
            <person name="Scheuner C."/>
            <person name="Sibirny A.A."/>
            <person name="Slot J.C."/>
            <person name="Stielow J.B."/>
            <person name="Sun H."/>
            <person name="Kurtzman C.P."/>
            <person name="Blackwell M."/>
            <person name="Grigoriev I.V."/>
            <person name="Jeffries T.W."/>
        </authorList>
    </citation>
    <scope>NUCLEOTIDE SEQUENCE [LARGE SCALE GENOMIC DNA]</scope>
    <source>
        <strain evidence="12 13">DSM 6958</strain>
    </source>
</reference>
<keyword evidence="5" id="KW-0010">Activator</keyword>
<gene>
    <name evidence="12" type="ORF">NADFUDRAFT_51114</name>
</gene>
<keyword evidence="3" id="KW-0805">Transcription regulation</keyword>
<evidence type="ECO:0000256" key="2">
    <source>
        <dbReference type="ARBA" id="ARBA00022605"/>
    </source>
</evidence>
<protein>
    <recommendedName>
        <fullName evidence="11">BZIP domain-containing protein</fullName>
    </recommendedName>
</protein>
<keyword evidence="9" id="KW-0175">Coiled coil</keyword>
<keyword evidence="13" id="KW-1185">Reference proteome</keyword>
<sequence length="312" mass="33963">MSCLNSTSPMFGAPKPDSWDVLSPRLTPKQEFDSGLVTKSLSSTSCDTVQAFFDPLDAILTPSTGFISPSQEIQPSTTPCNDFGVSPMFDDVELDDMNNWESLFNEADPKTTTPILTSDSFVDSLVNSLDDGCFTSIAVSNTNALTFDDDLSALLQVPVPVTQAPAKIMPEVMVAPVVPIATHMQAPVLTPAPALTPAAASAPSLGSFNGPVTTAMIGTKRKRSLENKIDEHGLTAYNRKRRTQDLTPVLIYNPEDSESVKRARNTEAARRSRARKMERMGQLEVKVEDLLRKNHELEQEVLRLRALHGSSA</sequence>
<evidence type="ECO:0000256" key="6">
    <source>
        <dbReference type="ARBA" id="ARBA00023163"/>
    </source>
</evidence>
<dbReference type="PANTHER" id="PTHR11462:SF35">
    <property type="entry name" value="TRANSCRIPTION FACTOR JRA"/>
    <property type="match status" value="1"/>
</dbReference>
<evidence type="ECO:0000256" key="5">
    <source>
        <dbReference type="ARBA" id="ARBA00023159"/>
    </source>
</evidence>
<dbReference type="OrthoDB" id="5419235at2759"/>
<evidence type="ECO:0000313" key="13">
    <source>
        <dbReference type="Proteomes" id="UP000095009"/>
    </source>
</evidence>
<evidence type="ECO:0000259" key="11">
    <source>
        <dbReference type="PROSITE" id="PS50217"/>
    </source>
</evidence>
<dbReference type="Pfam" id="PF07716">
    <property type="entry name" value="bZIP_2"/>
    <property type="match status" value="1"/>
</dbReference>
<evidence type="ECO:0000256" key="9">
    <source>
        <dbReference type="SAM" id="Coils"/>
    </source>
</evidence>
<comment type="similarity">
    <text evidence="8">Belongs to the bZIP family. GCN4 subfamily.</text>
</comment>
<dbReference type="PANTHER" id="PTHR11462">
    <property type="entry name" value="JUN TRANSCRIPTION FACTOR-RELATED"/>
    <property type="match status" value="1"/>
</dbReference>
<dbReference type="Gene3D" id="3.30.160.60">
    <property type="entry name" value="Classic Zinc Finger"/>
    <property type="match status" value="1"/>
</dbReference>
<dbReference type="InterPro" id="IPR050946">
    <property type="entry name" value="AP-1_TF_bZIP"/>
</dbReference>
<feature type="region of interest" description="Disordered" evidence="10">
    <location>
        <begin position="1"/>
        <end position="25"/>
    </location>
</feature>
<dbReference type="SMART" id="SM00338">
    <property type="entry name" value="BRLZ"/>
    <property type="match status" value="1"/>
</dbReference>
<dbReference type="AlphaFoldDB" id="A0A1E3PLY2"/>
<dbReference type="PROSITE" id="PS00036">
    <property type="entry name" value="BZIP_BASIC"/>
    <property type="match status" value="1"/>
</dbReference>
<keyword evidence="7" id="KW-0539">Nucleus</keyword>
<dbReference type="SUPFAM" id="SSF57959">
    <property type="entry name" value="Leucine zipper domain"/>
    <property type="match status" value="1"/>
</dbReference>
<comment type="subcellular location">
    <subcellularLocation>
        <location evidence="1">Nucleus</location>
    </subcellularLocation>
</comment>
<feature type="coiled-coil region" evidence="9">
    <location>
        <begin position="273"/>
        <end position="307"/>
    </location>
</feature>
<dbReference type="GO" id="GO:1903833">
    <property type="term" value="P:positive regulation of cellular response to amino acid starvation"/>
    <property type="evidence" value="ECO:0007669"/>
    <property type="project" value="TreeGrafter"/>
</dbReference>
<keyword evidence="4" id="KW-0238">DNA-binding</keyword>
<evidence type="ECO:0000256" key="1">
    <source>
        <dbReference type="ARBA" id="ARBA00004123"/>
    </source>
</evidence>
<evidence type="ECO:0000256" key="10">
    <source>
        <dbReference type="SAM" id="MobiDB-lite"/>
    </source>
</evidence>
<dbReference type="GO" id="GO:0005667">
    <property type="term" value="C:transcription regulator complex"/>
    <property type="evidence" value="ECO:0007669"/>
    <property type="project" value="TreeGrafter"/>
</dbReference>
<dbReference type="GO" id="GO:0000978">
    <property type="term" value="F:RNA polymerase II cis-regulatory region sequence-specific DNA binding"/>
    <property type="evidence" value="ECO:0007669"/>
    <property type="project" value="TreeGrafter"/>
</dbReference>
<keyword evidence="6" id="KW-0804">Transcription</keyword>
<dbReference type="PROSITE" id="PS50217">
    <property type="entry name" value="BZIP"/>
    <property type="match status" value="1"/>
</dbReference>
<dbReference type="CDD" id="cd12193">
    <property type="entry name" value="bZIP_GCN4"/>
    <property type="match status" value="1"/>
</dbReference>
<dbReference type="InterPro" id="IPR004827">
    <property type="entry name" value="bZIP"/>
</dbReference>